<organism evidence="7">
    <name type="scientific">marine metagenome</name>
    <dbReference type="NCBI Taxonomy" id="408172"/>
    <lineage>
        <taxon>unclassified sequences</taxon>
        <taxon>metagenomes</taxon>
        <taxon>ecological metagenomes</taxon>
    </lineage>
</organism>
<dbReference type="PROSITE" id="PS00111">
    <property type="entry name" value="PGLYCERATE_KINASE"/>
    <property type="match status" value="1"/>
</dbReference>
<dbReference type="GO" id="GO:0005829">
    <property type="term" value="C:cytosol"/>
    <property type="evidence" value="ECO:0007669"/>
    <property type="project" value="TreeGrafter"/>
</dbReference>
<name>A0A382R9Q2_9ZZZZ</name>
<dbReference type="PANTHER" id="PTHR11406:SF23">
    <property type="entry name" value="PHOSPHOGLYCERATE KINASE 1, CHLOROPLASTIC-RELATED"/>
    <property type="match status" value="1"/>
</dbReference>
<evidence type="ECO:0000313" key="7">
    <source>
        <dbReference type="EMBL" id="SVC93877.1"/>
    </source>
</evidence>
<dbReference type="Gene3D" id="3.40.50.1260">
    <property type="entry name" value="Phosphoglycerate kinase, N-terminal domain"/>
    <property type="match status" value="2"/>
</dbReference>
<comment type="catalytic activity">
    <reaction evidence="1">
        <text>(2R)-3-phosphoglycerate + ATP = (2R)-3-phospho-glyceroyl phosphate + ADP</text>
        <dbReference type="Rhea" id="RHEA:14801"/>
        <dbReference type="ChEBI" id="CHEBI:30616"/>
        <dbReference type="ChEBI" id="CHEBI:57604"/>
        <dbReference type="ChEBI" id="CHEBI:58272"/>
        <dbReference type="ChEBI" id="CHEBI:456216"/>
        <dbReference type="EC" id="2.7.2.3"/>
    </reaction>
</comment>
<dbReference type="InterPro" id="IPR001576">
    <property type="entry name" value="Phosphoglycerate_kinase"/>
</dbReference>
<keyword evidence="4" id="KW-0547">Nucleotide-binding</keyword>
<dbReference type="EC" id="2.7.2.3" evidence="2"/>
<dbReference type="SUPFAM" id="SSF53748">
    <property type="entry name" value="Phosphoglycerate kinase"/>
    <property type="match status" value="1"/>
</dbReference>
<dbReference type="GO" id="GO:0006094">
    <property type="term" value="P:gluconeogenesis"/>
    <property type="evidence" value="ECO:0007669"/>
    <property type="project" value="TreeGrafter"/>
</dbReference>
<gene>
    <name evidence="7" type="ORF">METZ01_LOCUS346731</name>
</gene>
<proteinExistence type="predicted"/>
<evidence type="ECO:0000256" key="1">
    <source>
        <dbReference type="ARBA" id="ARBA00000642"/>
    </source>
</evidence>
<keyword evidence="6" id="KW-0067">ATP-binding</keyword>
<reference evidence="7" key="1">
    <citation type="submission" date="2018-05" db="EMBL/GenBank/DDBJ databases">
        <authorList>
            <person name="Lanie J.A."/>
            <person name="Ng W.-L."/>
            <person name="Kazmierczak K.M."/>
            <person name="Andrzejewski T.M."/>
            <person name="Davidsen T.M."/>
            <person name="Wayne K.J."/>
            <person name="Tettelin H."/>
            <person name="Glass J.I."/>
            <person name="Rusch D."/>
            <person name="Podicherti R."/>
            <person name="Tsui H.-C.T."/>
            <person name="Winkler M.E."/>
        </authorList>
    </citation>
    <scope>NUCLEOTIDE SEQUENCE</scope>
</reference>
<dbReference type="PANTHER" id="PTHR11406">
    <property type="entry name" value="PHOSPHOGLYCERATE KINASE"/>
    <property type="match status" value="1"/>
</dbReference>
<keyword evidence="3" id="KW-0808">Transferase</keyword>
<dbReference type="InterPro" id="IPR015911">
    <property type="entry name" value="Phosphoglycerate_kinase_CS"/>
</dbReference>
<dbReference type="PRINTS" id="PR00477">
    <property type="entry name" value="PHGLYCKINASE"/>
</dbReference>
<dbReference type="InterPro" id="IPR036043">
    <property type="entry name" value="Phosphoglycerate_kinase_sf"/>
</dbReference>
<keyword evidence="5" id="KW-0418">Kinase</keyword>
<dbReference type="AlphaFoldDB" id="A0A382R9Q2"/>
<accession>A0A382R9Q2</accession>
<dbReference type="GO" id="GO:0006096">
    <property type="term" value="P:glycolytic process"/>
    <property type="evidence" value="ECO:0007669"/>
    <property type="project" value="InterPro"/>
</dbReference>
<feature type="non-terminal residue" evidence="7">
    <location>
        <position position="298"/>
    </location>
</feature>
<evidence type="ECO:0000256" key="6">
    <source>
        <dbReference type="ARBA" id="ARBA00022840"/>
    </source>
</evidence>
<protein>
    <recommendedName>
        <fullName evidence="2">phosphoglycerate kinase</fullName>
        <ecNumber evidence="2">2.7.2.3</ecNumber>
    </recommendedName>
</protein>
<dbReference type="Pfam" id="PF00162">
    <property type="entry name" value="PGK"/>
    <property type="match status" value="1"/>
</dbReference>
<dbReference type="GO" id="GO:0004618">
    <property type="term" value="F:phosphoglycerate kinase activity"/>
    <property type="evidence" value="ECO:0007669"/>
    <property type="project" value="UniProtKB-EC"/>
</dbReference>
<evidence type="ECO:0000256" key="5">
    <source>
        <dbReference type="ARBA" id="ARBA00022777"/>
    </source>
</evidence>
<evidence type="ECO:0000256" key="3">
    <source>
        <dbReference type="ARBA" id="ARBA00022679"/>
    </source>
</evidence>
<dbReference type="GO" id="GO:0043531">
    <property type="term" value="F:ADP binding"/>
    <property type="evidence" value="ECO:0007669"/>
    <property type="project" value="TreeGrafter"/>
</dbReference>
<sequence length="298" mass="33814">MKTLNNYYIKKKNVLLRADLNVPVVNGFITEKSRIISIKSSIHKLIKGKNKIFLLSHFGRPKGKYNKKFSLEFMCSILAKEFEIAKIHFIKAFNDQYIEEKIKNMSFGDVCLLENIRFYEGEEKNDMNFAKELAKNFDVYVNDAFSASHRQHASIVGITHYLPSVAGDSLLDEINNLEIFFNNPQKPNTAILGGSKISTKTELIHNLIEYFDNIVIGGAMANTFLLAKGFNIGKSLVEQELIETANKILKKAKNYNCNIILPTDVVCSNDLNDSINIRYSDIDDILSNQMILDIGNKT</sequence>
<dbReference type="GO" id="GO:0005524">
    <property type="term" value="F:ATP binding"/>
    <property type="evidence" value="ECO:0007669"/>
    <property type="project" value="UniProtKB-KW"/>
</dbReference>
<dbReference type="EMBL" id="UINC01119793">
    <property type="protein sequence ID" value="SVC93877.1"/>
    <property type="molecule type" value="Genomic_DNA"/>
</dbReference>
<evidence type="ECO:0000256" key="4">
    <source>
        <dbReference type="ARBA" id="ARBA00022741"/>
    </source>
</evidence>
<dbReference type="InterPro" id="IPR015824">
    <property type="entry name" value="Phosphoglycerate_kinase_N"/>
</dbReference>
<evidence type="ECO:0000256" key="2">
    <source>
        <dbReference type="ARBA" id="ARBA00013061"/>
    </source>
</evidence>